<proteinExistence type="predicted"/>
<keyword evidence="1" id="KW-0966">Cell projection</keyword>
<keyword evidence="2" id="KW-1185">Reference proteome</keyword>
<keyword evidence="1" id="KW-0969">Cilium</keyword>
<dbReference type="NCBIfam" id="TIGR02530">
    <property type="entry name" value="flg_new"/>
    <property type="match status" value="1"/>
</dbReference>
<name>A0A7V7UX42_9BACI</name>
<dbReference type="RefSeq" id="WP_151572066.1">
    <property type="nucleotide sequence ID" value="NZ_WBOT01000001.1"/>
</dbReference>
<evidence type="ECO:0000313" key="1">
    <source>
        <dbReference type="EMBL" id="KAB2335425.1"/>
    </source>
</evidence>
<dbReference type="Pfam" id="PF12611">
    <property type="entry name" value="Flagellar_put"/>
    <property type="match status" value="1"/>
</dbReference>
<dbReference type="OrthoDB" id="165650at2"/>
<dbReference type="Proteomes" id="UP000441354">
    <property type="component" value="Unassembled WGS sequence"/>
</dbReference>
<reference evidence="1 2" key="1">
    <citation type="journal article" date="2014" name="Arch. Microbiol.">
        <title>Bacillus mesophilum sp. nov., strain IITR-54T, a novel 4-chlorobiphenyl dechlorinating bacterium.</title>
        <authorList>
            <person name="Manickam N."/>
            <person name="Singh N.K."/>
            <person name="Bajaj A."/>
            <person name="Kumar R.M."/>
            <person name="Kaur G."/>
            <person name="Kaur N."/>
            <person name="Bala M."/>
            <person name="Kumar A."/>
            <person name="Mayilraj S."/>
        </authorList>
    </citation>
    <scope>NUCLEOTIDE SEQUENCE [LARGE SCALE GENOMIC DNA]</scope>
    <source>
        <strain evidence="1 2">IITR-54</strain>
    </source>
</reference>
<keyword evidence="1" id="KW-0282">Flagellum</keyword>
<comment type="caution">
    <text evidence="1">The sequence shown here is derived from an EMBL/GenBank/DDBJ whole genome shotgun (WGS) entry which is preliminary data.</text>
</comment>
<sequence>MSNYMFRPIHTQPVIKPQPQQKLQQKAAEKPFTEHFKSALDANEKLLISKHAKERLHQRGITIDDEKWTSIERKVSEARKMGVKEALVLLKDAALIVSANNQTVITAMDRTEAESQIFTNITGTIVMD</sequence>
<gene>
    <name evidence="1" type="ORF">F7732_02300</name>
</gene>
<organism evidence="1 2">
    <name type="scientific">Bacillus mesophilum</name>
    <dbReference type="NCBI Taxonomy" id="1071718"/>
    <lineage>
        <taxon>Bacteria</taxon>
        <taxon>Bacillati</taxon>
        <taxon>Bacillota</taxon>
        <taxon>Bacilli</taxon>
        <taxon>Bacillales</taxon>
        <taxon>Bacillaceae</taxon>
        <taxon>Bacillus</taxon>
    </lineage>
</organism>
<dbReference type="AlphaFoldDB" id="A0A7V7UX42"/>
<protein>
    <submittedName>
        <fullName evidence="1">Flagellar protein</fullName>
    </submittedName>
</protein>
<dbReference type="EMBL" id="WBOT01000001">
    <property type="protein sequence ID" value="KAB2335425.1"/>
    <property type="molecule type" value="Genomic_DNA"/>
</dbReference>
<accession>A0A7V7UX42</accession>
<dbReference type="InterPro" id="IPR013367">
    <property type="entry name" value="Flagellar_put"/>
</dbReference>
<evidence type="ECO:0000313" key="2">
    <source>
        <dbReference type="Proteomes" id="UP000441354"/>
    </source>
</evidence>